<evidence type="ECO:0000313" key="3">
    <source>
        <dbReference type="EMBL" id="ATE55349.1"/>
    </source>
</evidence>
<dbReference type="RefSeq" id="WP_096495184.1">
    <property type="nucleotide sequence ID" value="NZ_CP023445.1"/>
</dbReference>
<feature type="region of interest" description="Disordered" evidence="1">
    <location>
        <begin position="70"/>
        <end position="97"/>
    </location>
</feature>
<dbReference type="PROSITE" id="PS51257">
    <property type="entry name" value="PROKAR_LIPOPROTEIN"/>
    <property type="match status" value="1"/>
</dbReference>
<evidence type="ECO:0000313" key="4">
    <source>
        <dbReference type="Proteomes" id="UP000218505"/>
    </source>
</evidence>
<dbReference type="Proteomes" id="UP000218505">
    <property type="component" value="Chromosome"/>
</dbReference>
<accession>A0A290Z8Q8</accession>
<keyword evidence="4" id="KW-1185">Reference proteome</keyword>
<feature type="signal peptide" evidence="2">
    <location>
        <begin position="1"/>
        <end position="23"/>
    </location>
</feature>
<proteinExistence type="predicted"/>
<reference evidence="3" key="1">
    <citation type="submission" date="2017-09" db="EMBL/GenBank/DDBJ databases">
        <title>Complete Genome Sequence of ansamitocin-producing Bacterium Actinosynnema pretiosum X47.</title>
        <authorList>
            <person name="Cao G."/>
            <person name="Zong G."/>
            <person name="Zhong C."/>
            <person name="Fu J."/>
        </authorList>
    </citation>
    <scope>NUCLEOTIDE SEQUENCE [LARGE SCALE GENOMIC DNA]</scope>
    <source>
        <strain evidence="3">X47</strain>
    </source>
</reference>
<dbReference type="AlphaFoldDB" id="A0A290Z8Q8"/>
<feature type="compositionally biased region" description="Basic and acidic residues" evidence="1">
    <location>
        <begin position="41"/>
        <end position="52"/>
    </location>
</feature>
<gene>
    <name evidence="3" type="ORF">CNX65_20395</name>
</gene>
<feature type="region of interest" description="Disordered" evidence="1">
    <location>
        <begin position="25"/>
        <end position="52"/>
    </location>
</feature>
<feature type="chain" id="PRO_5013284858" description="Secreted protein" evidence="2">
    <location>
        <begin position="24"/>
        <end position="185"/>
    </location>
</feature>
<name>A0A290Z8Q8_9PSEU</name>
<dbReference type="KEGG" id="apre:CNX65_20395"/>
<dbReference type="EMBL" id="CP023445">
    <property type="protein sequence ID" value="ATE55349.1"/>
    <property type="molecule type" value="Genomic_DNA"/>
</dbReference>
<protein>
    <recommendedName>
        <fullName evidence="5">Secreted protein</fullName>
    </recommendedName>
</protein>
<keyword evidence="2" id="KW-0732">Signal</keyword>
<sequence>MKAVLVVGAVVLALVGCSAPEVAPEVASLSSGTGQAPAASTERERPRERLDMSPEDLDALWRPHQECVAERSGVPVSGSGSERGGTEMRAATPEEVRVDEAAQEACAGLRPLPPWEKDPANPEAHDFAVRVVDCLRGKGIKHVEVAVDEPWGGPVISLGGEHNDSASISAGLEHVGSCEAEASRK</sequence>
<evidence type="ECO:0000256" key="1">
    <source>
        <dbReference type="SAM" id="MobiDB-lite"/>
    </source>
</evidence>
<evidence type="ECO:0000256" key="2">
    <source>
        <dbReference type="SAM" id="SignalP"/>
    </source>
</evidence>
<organism evidence="3 4">
    <name type="scientific">Actinosynnema pretiosum</name>
    <dbReference type="NCBI Taxonomy" id="42197"/>
    <lineage>
        <taxon>Bacteria</taxon>
        <taxon>Bacillati</taxon>
        <taxon>Actinomycetota</taxon>
        <taxon>Actinomycetes</taxon>
        <taxon>Pseudonocardiales</taxon>
        <taxon>Pseudonocardiaceae</taxon>
        <taxon>Actinosynnema</taxon>
    </lineage>
</organism>
<evidence type="ECO:0008006" key="5">
    <source>
        <dbReference type="Google" id="ProtNLM"/>
    </source>
</evidence>